<evidence type="ECO:0000313" key="2">
    <source>
        <dbReference type="EMBL" id="CRK32757.1"/>
    </source>
</evidence>
<feature type="region of interest" description="Disordered" evidence="1">
    <location>
        <begin position="39"/>
        <end position="71"/>
    </location>
</feature>
<feature type="compositionally biased region" description="Basic residues" evidence="1">
    <location>
        <begin position="8"/>
        <end position="21"/>
    </location>
</feature>
<reference evidence="2 3" key="1">
    <citation type="submission" date="2015-05" db="EMBL/GenBank/DDBJ databases">
        <authorList>
            <person name="Wang D.B."/>
            <person name="Wang M."/>
        </authorList>
    </citation>
    <scope>NUCLEOTIDE SEQUENCE [LARGE SCALE GENOMIC DNA]</scope>
    <source>
        <strain evidence="2">VL1</strain>
    </source>
</reference>
<organism evidence="2 3">
    <name type="scientific">Verticillium longisporum</name>
    <name type="common">Verticillium dahliae var. longisporum</name>
    <dbReference type="NCBI Taxonomy" id="100787"/>
    <lineage>
        <taxon>Eukaryota</taxon>
        <taxon>Fungi</taxon>
        <taxon>Dikarya</taxon>
        <taxon>Ascomycota</taxon>
        <taxon>Pezizomycotina</taxon>
        <taxon>Sordariomycetes</taxon>
        <taxon>Hypocreomycetidae</taxon>
        <taxon>Glomerellales</taxon>
        <taxon>Plectosphaerellaceae</taxon>
        <taxon>Verticillium</taxon>
    </lineage>
</organism>
<proteinExistence type="predicted"/>
<feature type="region of interest" description="Disordered" evidence="1">
    <location>
        <begin position="1"/>
        <end position="24"/>
    </location>
</feature>
<feature type="compositionally biased region" description="Basic and acidic residues" evidence="1">
    <location>
        <begin position="55"/>
        <end position="64"/>
    </location>
</feature>
<dbReference type="EMBL" id="CVQH01022297">
    <property type="protein sequence ID" value="CRK32757.1"/>
    <property type="molecule type" value="Genomic_DNA"/>
</dbReference>
<feature type="non-terminal residue" evidence="2">
    <location>
        <position position="1"/>
    </location>
</feature>
<gene>
    <name evidence="2" type="ORF">BN1708_019112</name>
</gene>
<dbReference type="Proteomes" id="UP000044602">
    <property type="component" value="Unassembled WGS sequence"/>
</dbReference>
<dbReference type="AlphaFoldDB" id="A0A0G4MEW4"/>
<evidence type="ECO:0000256" key="1">
    <source>
        <dbReference type="SAM" id="MobiDB-lite"/>
    </source>
</evidence>
<evidence type="ECO:0000313" key="3">
    <source>
        <dbReference type="Proteomes" id="UP000044602"/>
    </source>
</evidence>
<accession>A0A0G4MEW4</accession>
<keyword evidence="3" id="KW-1185">Reference proteome</keyword>
<protein>
    <submittedName>
        <fullName evidence="2">Uncharacterized protein</fullName>
    </submittedName>
</protein>
<sequence length="71" mass="8297">LSPGQHRERLRGRPRLSHRGLPRRETALVHLRPVLRRLRRPDLSFPLPPGSPRGLPDRWPRPPRQDPLPSL</sequence>
<name>A0A0G4MEW4_VERLO</name>